<dbReference type="RefSeq" id="WP_305975054.1">
    <property type="nucleotide sequence ID" value="NZ_JAPJDZ010000015.1"/>
</dbReference>
<dbReference type="EMBL" id="JAPJDZ010000015">
    <property type="protein sequence ID" value="MDP5135879.1"/>
    <property type="molecule type" value="Genomic_DNA"/>
</dbReference>
<evidence type="ECO:0000313" key="1">
    <source>
        <dbReference type="EMBL" id="MDP5135879.1"/>
    </source>
</evidence>
<accession>A0ABT9HXL5</accession>
<evidence type="ECO:0008006" key="3">
    <source>
        <dbReference type="Google" id="ProtNLM"/>
    </source>
</evidence>
<dbReference type="InterPro" id="IPR013783">
    <property type="entry name" value="Ig-like_fold"/>
</dbReference>
<dbReference type="Gene3D" id="2.60.40.10">
    <property type="entry name" value="Immunoglobulins"/>
    <property type="match status" value="1"/>
</dbReference>
<proteinExistence type="predicted"/>
<dbReference type="Proteomes" id="UP001231109">
    <property type="component" value="Unassembled WGS sequence"/>
</dbReference>
<name>A0ABT9HXL5_9GAMM</name>
<reference evidence="1 2" key="1">
    <citation type="submission" date="2022-11" db="EMBL/GenBank/DDBJ databases">
        <title>Viruses from the air-sea interface of a natural surface slick.</title>
        <authorList>
            <person name="Rahlff J."/>
            <person name="Holmfeldt K."/>
        </authorList>
    </citation>
    <scope>NUCLEOTIDE SEQUENCE [LARGE SCALE GENOMIC DNA]</scope>
    <source>
        <strain evidence="1 2">SMS4</strain>
    </source>
</reference>
<keyword evidence="2" id="KW-1185">Reference proteome</keyword>
<organism evidence="1 2">
    <name type="scientific">Rheinheimera baltica</name>
    <dbReference type="NCBI Taxonomy" id="67576"/>
    <lineage>
        <taxon>Bacteria</taxon>
        <taxon>Pseudomonadati</taxon>
        <taxon>Pseudomonadota</taxon>
        <taxon>Gammaproteobacteria</taxon>
        <taxon>Chromatiales</taxon>
        <taxon>Chromatiaceae</taxon>
        <taxon>Rheinheimera</taxon>
    </lineage>
</organism>
<sequence length="871" mass="92857">MIWNKNALAVLVATTLLTGCFSDDENAAADAGDDITVKERRAMQLSTATATGEGNVKIAWTQLSGPQLIITGGNTLTPTVIAQSVDADSVAQLRMIVTDSKGQVAEDTMSINIINNTLPILSGDVEAIAEKTEVSLTAPVTDDGEIRAIRWQQSAGPLVELSRDDTMTVDFVAPAVTELTALTFKLLVQDDDAEVAELEFSVDVTPTLVNVALDGQITGADFSGGQAILNGAAAPVISTVDENGGFSFTLQLDDDALDTALLAIEVTSATDSRVKYSALHSGFAAPVEVSAQTAVASAANSAEDDGSNTVSVTAVSTALYSLLVAANNGVVPANIDALMVVEKSIDADELAEAAAVVKILTDNPDIMLPEGSTDFVALLLDINAYNAFANQLETDRPGLIAATVLAIIADPILTPPLTAETVAPLYFQTFSAAPGFLSRGGERWQFNPDGTGSHAGSFGEAAFNWQLQDGNIELLYTSQFKANSYLLSVEVGSAGLTQQQVDWLVADNIQQVGVTETINNAELTRVTTGQAIDTFRQVGVKQLKVGPITTTQGVVESTAQADFTSNILMRKQLNSTLAFNVDNMAGTWALNTYYAVSLPNQGGDVANFYLDPLSFNVNGTGQGVSTGRSFTWQINEDKLALAMSDGSHISIEIMDKSGNDYQVFTSVYDGADNLIAAQADYGFKALLNGQAQPANLGSVYWQTMINSWSKDSWENGRLLFCQGDSLCAAPADTYIPVFGWQFTTGGAGNQYTAGYPLSSVPPTFEITSNPLSWLKTNPVSMNFTYGSSKRFWQLLKEEQGLLGRRLYVREENFNASTGARTIGGRINIYEEIPVNYWNETAPQNANQVPGSDVSATQRTVIEPTKQRVVTF</sequence>
<dbReference type="Pfam" id="PF22352">
    <property type="entry name" value="K319L-like_PKD"/>
    <property type="match status" value="1"/>
</dbReference>
<evidence type="ECO:0000313" key="2">
    <source>
        <dbReference type="Proteomes" id="UP001231109"/>
    </source>
</evidence>
<dbReference type="PROSITE" id="PS51257">
    <property type="entry name" value="PROKAR_LIPOPROTEIN"/>
    <property type="match status" value="1"/>
</dbReference>
<comment type="caution">
    <text evidence="1">The sequence shown here is derived from an EMBL/GenBank/DDBJ whole genome shotgun (WGS) entry which is preliminary data.</text>
</comment>
<gene>
    <name evidence="1" type="ORF">ORJ04_07945</name>
</gene>
<protein>
    <recommendedName>
        <fullName evidence="3">Chitinase</fullName>
    </recommendedName>
</protein>
<dbReference type="Gene3D" id="2.60.40.3010">
    <property type="match status" value="1"/>
</dbReference>